<dbReference type="InterPro" id="IPR011992">
    <property type="entry name" value="EF-hand-dom_pair"/>
</dbReference>
<dbReference type="AlphaFoldDB" id="A0A8C6TZG2"/>
<proteinExistence type="predicted"/>
<dbReference type="SUPFAM" id="SSF47473">
    <property type="entry name" value="EF-hand"/>
    <property type="match status" value="1"/>
</dbReference>
<accession>A0A8C6TZG2</accession>
<dbReference type="SMART" id="SM00027">
    <property type="entry name" value="EH"/>
    <property type="match status" value="1"/>
</dbReference>
<dbReference type="PANTHER" id="PTHR11216:SF64">
    <property type="entry name" value="RALBP1-ASSOCIATED EPS DOMAIN-CONTAINING PROTEIN 2"/>
    <property type="match status" value="1"/>
</dbReference>
<feature type="domain" description="EH" evidence="1">
    <location>
        <begin position="28"/>
        <end position="99"/>
    </location>
</feature>
<dbReference type="GO" id="GO:0005886">
    <property type="term" value="C:plasma membrane"/>
    <property type="evidence" value="ECO:0007669"/>
    <property type="project" value="TreeGrafter"/>
</dbReference>
<dbReference type="InterPro" id="IPR000261">
    <property type="entry name" value="EH_dom"/>
</dbReference>
<evidence type="ECO:0000313" key="3">
    <source>
        <dbReference type="Proteomes" id="UP000694523"/>
    </source>
</evidence>
<dbReference type="Ensembl" id="ENSNMLT00000031041.1">
    <property type="protein sequence ID" value="ENSNMLP00000027787.1"/>
    <property type="gene ID" value="ENSNMLG00000017706.1"/>
</dbReference>
<dbReference type="PANTHER" id="PTHR11216">
    <property type="entry name" value="EH DOMAIN"/>
    <property type="match status" value="1"/>
</dbReference>
<dbReference type="PROSITE" id="PS50031">
    <property type="entry name" value="EH"/>
    <property type="match status" value="1"/>
</dbReference>
<dbReference type="GO" id="GO:0006897">
    <property type="term" value="P:endocytosis"/>
    <property type="evidence" value="ECO:0007669"/>
    <property type="project" value="TreeGrafter"/>
</dbReference>
<dbReference type="Gene3D" id="1.10.238.10">
    <property type="entry name" value="EF-hand"/>
    <property type="match status" value="1"/>
</dbReference>
<evidence type="ECO:0000313" key="2">
    <source>
        <dbReference type="Ensembl" id="ENSNMLP00000027787.1"/>
    </source>
</evidence>
<sequence>MEQDSGTTAAAAAVSAAAGTFLSLNEHEQRYYSGLHAVCQVDSSGKLSSPKVAELFKASQLPPEALHKVTEVCGAKRLGYFGTAQFYVALKLLAAAQTGLPVRLESVAASESKVLLSRRLVRARGISRLSSDAGFGLIWMNAAVAWPHYKNAQSQVQRGNGWEHDWFCSETL</sequence>
<reference evidence="2" key="1">
    <citation type="submission" date="2025-08" db="UniProtKB">
        <authorList>
            <consortium name="Ensembl"/>
        </authorList>
    </citation>
    <scope>IDENTIFICATION</scope>
</reference>
<keyword evidence="3" id="KW-1185">Reference proteome</keyword>
<name>A0A8C6TZG2_9GOBI</name>
<dbReference type="Proteomes" id="UP000694523">
    <property type="component" value="Unplaced"/>
</dbReference>
<reference evidence="2" key="2">
    <citation type="submission" date="2025-09" db="UniProtKB">
        <authorList>
            <consortium name="Ensembl"/>
        </authorList>
    </citation>
    <scope>IDENTIFICATION</scope>
</reference>
<dbReference type="GO" id="GO:0016197">
    <property type="term" value="P:endosomal transport"/>
    <property type="evidence" value="ECO:0007669"/>
    <property type="project" value="TreeGrafter"/>
</dbReference>
<dbReference type="Pfam" id="PF12763">
    <property type="entry name" value="EH"/>
    <property type="match status" value="1"/>
</dbReference>
<protein>
    <recommendedName>
        <fullName evidence="1">EH domain-containing protein</fullName>
    </recommendedName>
</protein>
<organism evidence="2 3">
    <name type="scientific">Neogobius melanostomus</name>
    <name type="common">round goby</name>
    <dbReference type="NCBI Taxonomy" id="47308"/>
    <lineage>
        <taxon>Eukaryota</taxon>
        <taxon>Metazoa</taxon>
        <taxon>Chordata</taxon>
        <taxon>Craniata</taxon>
        <taxon>Vertebrata</taxon>
        <taxon>Euteleostomi</taxon>
        <taxon>Actinopterygii</taxon>
        <taxon>Neopterygii</taxon>
        <taxon>Teleostei</taxon>
        <taxon>Neoteleostei</taxon>
        <taxon>Acanthomorphata</taxon>
        <taxon>Gobiaria</taxon>
        <taxon>Gobiiformes</taxon>
        <taxon>Gobioidei</taxon>
        <taxon>Gobiidae</taxon>
        <taxon>Benthophilinae</taxon>
        <taxon>Neogobiini</taxon>
        <taxon>Neogobius</taxon>
    </lineage>
</organism>
<dbReference type="GO" id="GO:0005737">
    <property type="term" value="C:cytoplasm"/>
    <property type="evidence" value="ECO:0007669"/>
    <property type="project" value="TreeGrafter"/>
</dbReference>
<evidence type="ECO:0000259" key="1">
    <source>
        <dbReference type="PROSITE" id="PS50031"/>
    </source>
</evidence>